<dbReference type="InterPro" id="IPR016135">
    <property type="entry name" value="UBQ-conjugating_enzyme/RWD"/>
</dbReference>
<feature type="compositionally biased region" description="Gly residues" evidence="3">
    <location>
        <begin position="274"/>
        <end position="285"/>
    </location>
</feature>
<feature type="region of interest" description="Disordered" evidence="3">
    <location>
        <begin position="508"/>
        <end position="527"/>
    </location>
</feature>
<proteinExistence type="predicted"/>
<evidence type="ECO:0000259" key="4">
    <source>
        <dbReference type="PROSITE" id="PS50127"/>
    </source>
</evidence>
<dbReference type="Proteomes" id="UP001219525">
    <property type="component" value="Unassembled WGS sequence"/>
</dbReference>
<organism evidence="5 6">
    <name type="scientific">Mycena pura</name>
    <dbReference type="NCBI Taxonomy" id="153505"/>
    <lineage>
        <taxon>Eukaryota</taxon>
        <taxon>Fungi</taxon>
        <taxon>Dikarya</taxon>
        <taxon>Basidiomycota</taxon>
        <taxon>Agaricomycotina</taxon>
        <taxon>Agaricomycetes</taxon>
        <taxon>Agaricomycetidae</taxon>
        <taxon>Agaricales</taxon>
        <taxon>Marasmiineae</taxon>
        <taxon>Mycenaceae</taxon>
        <taxon>Mycena</taxon>
    </lineage>
</organism>
<sequence length="809" mass="89065">MPSATAKRPLSPPDVSSAESARKRPRVPPKGGDIIVIDDDNDDDLQDLLTRIKESEQSEKLARKLQSEWGASSSSHEIIDVDDIEGSDAALARRLAAEWAEEPAAAAANQPDSFDVDAWEPPSTSGPSRTTLSHVEHNNVPPDQKLQEFRSFFTGDRGCSRCGKPVESPRGYVVFSLASATGELPPSLCMLLHAACNSCRINHCRGCFSPLGCPISCKGTNTKCTIGNCCAGVRALAIFECLGGFDRLFLGERATAESRARELSKQNQSKGTSVGPGGTGYGTDGRGSYSHTRGRSRGRTVQSSKLTKVAAKWDELVAKALKTLTQLLPSPYADAALEYDLLPHASVGYLLSLSQIPELLGSFLRNDSVTDWTARSDVYYAMIALLRRMADCELTVEVLIEQRFCMDKNSVPGLEEWMWGNGEISWEKDKRGRFERAPPLYDYFKKLTKQSEAFLAGARHLMESGDGDGDMDETLQAVSLCGDIIAARDDMERAMSVLGRGLGFGIDAPGPSASPAQTTGKGKGKHRDHAVDMEKDYSTACEALAFRHIEMDYSQYNYNNQLKQTESSIRAPKNRLHLVKELATMATSLPPGIFVRVDEVRNDAIKVMIAGPDETPYAGGLFEFDCFMPLTYPATPPLVHLRTTGGGTVRFNPNLYNCGKVCLSLLGTWPGRPEEQWSASSSTLYNECVDCFVPPSGRVKKKYLRPGHGKANPKSHVSINYNKEIEKQTCRWSITEWLKDQYKNGIWKDVIASHFTVRKNRIRQRMMEWAANNPGVRSYSGAVWAPSAKSAKSLDLVAEFDEGVERVQR</sequence>
<feature type="region of interest" description="Disordered" evidence="3">
    <location>
        <begin position="1"/>
        <end position="40"/>
    </location>
</feature>
<feature type="domain" description="UBC core" evidence="4">
    <location>
        <begin position="573"/>
        <end position="734"/>
    </location>
</feature>
<dbReference type="PANTHER" id="PTHR46116">
    <property type="entry name" value="(E3-INDEPENDENT) E2 UBIQUITIN-CONJUGATING ENZYME"/>
    <property type="match status" value="1"/>
</dbReference>
<dbReference type="Gene3D" id="3.10.110.10">
    <property type="entry name" value="Ubiquitin Conjugating Enzyme"/>
    <property type="match status" value="1"/>
</dbReference>
<feature type="compositionally biased region" description="Polar residues" evidence="3">
    <location>
        <begin position="122"/>
        <end position="133"/>
    </location>
</feature>
<dbReference type="AlphaFoldDB" id="A0AAD6V2J4"/>
<evidence type="ECO:0000313" key="5">
    <source>
        <dbReference type="EMBL" id="KAJ7201312.1"/>
    </source>
</evidence>
<dbReference type="GO" id="GO:0016740">
    <property type="term" value="F:transferase activity"/>
    <property type="evidence" value="ECO:0007669"/>
    <property type="project" value="UniProtKB-KW"/>
</dbReference>
<evidence type="ECO:0000256" key="3">
    <source>
        <dbReference type="SAM" id="MobiDB-lite"/>
    </source>
</evidence>
<dbReference type="Pfam" id="PF00179">
    <property type="entry name" value="UQ_con"/>
    <property type="match status" value="1"/>
</dbReference>
<dbReference type="PROSITE" id="PS50127">
    <property type="entry name" value="UBC_2"/>
    <property type="match status" value="1"/>
</dbReference>
<dbReference type="SUPFAM" id="SSF54495">
    <property type="entry name" value="UBC-like"/>
    <property type="match status" value="1"/>
</dbReference>
<name>A0AAD6V2J4_9AGAR</name>
<dbReference type="EMBL" id="JARJCW010000059">
    <property type="protein sequence ID" value="KAJ7201312.1"/>
    <property type="molecule type" value="Genomic_DNA"/>
</dbReference>
<evidence type="ECO:0000256" key="1">
    <source>
        <dbReference type="ARBA" id="ARBA00022679"/>
    </source>
</evidence>
<dbReference type="SMART" id="SM00212">
    <property type="entry name" value="UBCc"/>
    <property type="match status" value="1"/>
</dbReference>
<comment type="caution">
    <text evidence="5">The sequence shown here is derived from an EMBL/GenBank/DDBJ whole genome shotgun (WGS) entry which is preliminary data.</text>
</comment>
<reference evidence="5" key="1">
    <citation type="submission" date="2023-03" db="EMBL/GenBank/DDBJ databases">
        <title>Massive genome expansion in bonnet fungi (Mycena s.s.) driven by repeated elements and novel gene families across ecological guilds.</title>
        <authorList>
            <consortium name="Lawrence Berkeley National Laboratory"/>
            <person name="Harder C.B."/>
            <person name="Miyauchi S."/>
            <person name="Viragh M."/>
            <person name="Kuo A."/>
            <person name="Thoen E."/>
            <person name="Andreopoulos B."/>
            <person name="Lu D."/>
            <person name="Skrede I."/>
            <person name="Drula E."/>
            <person name="Henrissat B."/>
            <person name="Morin E."/>
            <person name="Kohler A."/>
            <person name="Barry K."/>
            <person name="LaButti K."/>
            <person name="Morin E."/>
            <person name="Salamov A."/>
            <person name="Lipzen A."/>
            <person name="Mereny Z."/>
            <person name="Hegedus B."/>
            <person name="Baldrian P."/>
            <person name="Stursova M."/>
            <person name="Weitz H."/>
            <person name="Taylor A."/>
            <person name="Grigoriev I.V."/>
            <person name="Nagy L.G."/>
            <person name="Martin F."/>
            <person name="Kauserud H."/>
        </authorList>
    </citation>
    <scope>NUCLEOTIDE SEQUENCE</scope>
    <source>
        <strain evidence="5">9144</strain>
    </source>
</reference>
<feature type="region of interest" description="Disordered" evidence="3">
    <location>
        <begin position="260"/>
        <end position="300"/>
    </location>
</feature>
<evidence type="ECO:0000256" key="2">
    <source>
        <dbReference type="ARBA" id="ARBA00022786"/>
    </source>
</evidence>
<protein>
    <recommendedName>
        <fullName evidence="4">UBC core domain-containing protein</fullName>
    </recommendedName>
</protein>
<evidence type="ECO:0000313" key="6">
    <source>
        <dbReference type="Proteomes" id="UP001219525"/>
    </source>
</evidence>
<accession>A0AAD6V2J4</accession>
<keyword evidence="1" id="KW-0808">Transferase</keyword>
<dbReference type="InterPro" id="IPR000608">
    <property type="entry name" value="UBC"/>
</dbReference>
<keyword evidence="6" id="KW-1185">Reference proteome</keyword>
<keyword evidence="2" id="KW-0833">Ubl conjugation pathway</keyword>
<gene>
    <name evidence="5" type="ORF">GGX14DRAFT_524435</name>
</gene>
<feature type="region of interest" description="Disordered" evidence="3">
    <location>
        <begin position="102"/>
        <end position="140"/>
    </location>
</feature>